<feature type="region of interest" description="Disordered" evidence="1">
    <location>
        <begin position="1"/>
        <end position="26"/>
    </location>
</feature>
<protein>
    <submittedName>
        <fullName evidence="2">S-DNA-T family DNA segregation ATPase FtsK/SpoIIIE</fullName>
    </submittedName>
</protein>
<dbReference type="InterPro" id="IPR027417">
    <property type="entry name" value="P-loop_NTPase"/>
</dbReference>
<feature type="region of interest" description="Disordered" evidence="1">
    <location>
        <begin position="615"/>
        <end position="641"/>
    </location>
</feature>
<reference evidence="2" key="1">
    <citation type="submission" date="2022-06" db="EMBL/GenBank/DDBJ databases">
        <title>Sequencing the genomes of 1000 actinobacteria strains.</title>
        <authorList>
            <person name="Klenk H.-P."/>
        </authorList>
    </citation>
    <scope>NUCLEOTIDE SEQUENCE</scope>
    <source>
        <strain evidence="2">DSM 46694</strain>
    </source>
</reference>
<dbReference type="EMBL" id="JAMZEB010000002">
    <property type="protein sequence ID" value="MCP2364313.1"/>
    <property type="molecule type" value="Genomic_DNA"/>
</dbReference>
<name>A0A9X2K8M9_9ACTN</name>
<feature type="compositionally biased region" description="Low complexity" evidence="1">
    <location>
        <begin position="626"/>
        <end position="641"/>
    </location>
</feature>
<evidence type="ECO:0000256" key="1">
    <source>
        <dbReference type="SAM" id="MobiDB-lite"/>
    </source>
</evidence>
<accession>A0A9X2K8M9</accession>
<sequence length="746" mass="79919">MSTRKPPRTQAKNQARPRADWKLTPRGPFSSAGLGGLALAVGAAIGHEFGVDPLWAVGAGTVATVGTLAVHRELGPAPLWYRMGCSIGAGGWLTWGLAAGVWDGATMGALGLGALAAAVFAPIANRPPKPRPSVTGALDRDRPIGQSVVVRRHVVQAEEWVARVRRVAQIRVQVLEFREWPNRYGFSMLLQQPLGASTTTRLVQAAVGLAEDKGLDHGCGVEFTPGTRRGTLWMHVATVNGLADTIPHPGIRLGGSISDPDAIRLGQHRDGKTTTVALRESTMVVAGQKRSGKTGTLHDITADAGALDDTIVFHMDLNGGGVSRAWLRPWLQGRTRRPAIDWAASCPEEALLMAHALVAIAKDRKSTTADLKAEADVQLLPVSRDLPAILLILDEGKEVLGQKVTDPVVRQIRRLLETLVDIGGNEACNAVLSVLRSTSNTLSTEILKQCSTRATMRVFDQSELDYLFGYRKGITPQDAPEQGSGFLAAGPGGPRPFKAFFMKPSDIDTAAVAIAEHRPDLDAAAVAAAGEAYASRHERMRYLYATPAQQATMTPPEPITLPGFEGASPWYPAGNDPEDDDQEETVARLPIRRAPGTVARRSHLRLLPSEGITSGWGDLDRRRPATRTPAAPAAQAEARPAVVRAEQVAEIRDGGHPVPELLERALELRWDGGRMHSVRLAEQLGMSEHELAALLGALGVTTLPNAFERGGIRRRGYERQTLVDAASAVRVGELEVPPEVAAWTAA</sequence>
<keyword evidence="3" id="KW-1185">Reference proteome</keyword>
<evidence type="ECO:0000313" key="3">
    <source>
        <dbReference type="Proteomes" id="UP001139648"/>
    </source>
</evidence>
<organism evidence="2 3">
    <name type="scientific">Nonomuraea thailandensis</name>
    <dbReference type="NCBI Taxonomy" id="1188745"/>
    <lineage>
        <taxon>Bacteria</taxon>
        <taxon>Bacillati</taxon>
        <taxon>Actinomycetota</taxon>
        <taxon>Actinomycetes</taxon>
        <taxon>Streptosporangiales</taxon>
        <taxon>Streptosporangiaceae</taxon>
        <taxon>Nonomuraea</taxon>
    </lineage>
</organism>
<evidence type="ECO:0000313" key="2">
    <source>
        <dbReference type="EMBL" id="MCP2364313.1"/>
    </source>
</evidence>
<dbReference type="Gene3D" id="3.40.50.300">
    <property type="entry name" value="P-loop containing nucleotide triphosphate hydrolases"/>
    <property type="match status" value="1"/>
</dbReference>
<dbReference type="AlphaFoldDB" id="A0A9X2K8M9"/>
<proteinExistence type="predicted"/>
<dbReference type="Proteomes" id="UP001139648">
    <property type="component" value="Unassembled WGS sequence"/>
</dbReference>
<comment type="caution">
    <text evidence="2">The sequence shown here is derived from an EMBL/GenBank/DDBJ whole genome shotgun (WGS) entry which is preliminary data.</text>
</comment>
<gene>
    <name evidence="2" type="ORF">HD597_011333</name>
</gene>
<dbReference type="RefSeq" id="WP_253756659.1">
    <property type="nucleotide sequence ID" value="NZ_BAABKA010000012.1"/>
</dbReference>